<dbReference type="InterPro" id="IPR006093">
    <property type="entry name" value="Oxy_OxRdtase_FAD_BS"/>
</dbReference>
<evidence type="ECO:0000313" key="8">
    <source>
        <dbReference type="Proteomes" id="UP001595921"/>
    </source>
</evidence>
<reference evidence="7 8" key="1">
    <citation type="journal article" date="2019" name="Int. J. Syst. Evol. Microbiol.">
        <title>The Global Catalogue of Microorganisms (GCM) 10K type strain sequencing project: providing services to taxonomists for standard genome sequencing and annotation.</title>
        <authorList>
            <consortium name="The Broad Institute Genomics Platform"/>
            <consortium name="The Broad Institute Genome Sequencing Center for Infectious Disease"/>
            <person name="Wu L."/>
            <person name="Ma J."/>
        </authorList>
    </citation>
    <scope>NUCLEOTIDE SEQUENCE [LARGE SCALE GENOMIC DNA]</scope>
    <source>
        <strain evidence="7 8">CGMCC 1.12553</strain>
    </source>
</reference>
<dbReference type="SUPFAM" id="SSF56176">
    <property type="entry name" value="FAD-binding/transporter-associated domain-like"/>
    <property type="match status" value="1"/>
</dbReference>
<dbReference type="EMBL" id="JBHSDS010000008">
    <property type="protein sequence ID" value="MFC4359636.1"/>
    <property type="molecule type" value="Genomic_DNA"/>
</dbReference>
<dbReference type="PANTHER" id="PTHR42973:SF39">
    <property type="entry name" value="FAD-BINDING PCMH-TYPE DOMAIN-CONTAINING PROTEIN"/>
    <property type="match status" value="1"/>
</dbReference>
<organism evidence="7 8">
    <name type="scientific">Halobium salinum</name>
    <dbReference type="NCBI Taxonomy" id="1364940"/>
    <lineage>
        <taxon>Archaea</taxon>
        <taxon>Methanobacteriati</taxon>
        <taxon>Methanobacteriota</taxon>
        <taxon>Stenosarchaea group</taxon>
        <taxon>Halobacteria</taxon>
        <taxon>Halobacteriales</taxon>
        <taxon>Haloferacaceae</taxon>
        <taxon>Halobium</taxon>
    </lineage>
</organism>
<feature type="domain" description="FAD-binding PCMH-type" evidence="6">
    <location>
        <begin position="52"/>
        <end position="222"/>
    </location>
</feature>
<keyword evidence="3" id="KW-0285">Flavoprotein</keyword>
<evidence type="ECO:0000259" key="6">
    <source>
        <dbReference type="PROSITE" id="PS51387"/>
    </source>
</evidence>
<dbReference type="PROSITE" id="PS51387">
    <property type="entry name" value="FAD_PCMH"/>
    <property type="match status" value="1"/>
</dbReference>
<dbReference type="InterPro" id="IPR012951">
    <property type="entry name" value="BBE"/>
</dbReference>
<dbReference type="InterPro" id="IPR050416">
    <property type="entry name" value="FAD-linked_Oxidoreductase"/>
</dbReference>
<evidence type="ECO:0000313" key="7">
    <source>
        <dbReference type="EMBL" id="MFC4359636.1"/>
    </source>
</evidence>
<dbReference type="GO" id="GO:0016491">
    <property type="term" value="F:oxidoreductase activity"/>
    <property type="evidence" value="ECO:0007669"/>
    <property type="project" value="UniProtKB-KW"/>
</dbReference>
<evidence type="ECO:0000256" key="2">
    <source>
        <dbReference type="ARBA" id="ARBA00005466"/>
    </source>
</evidence>
<keyword evidence="4" id="KW-0274">FAD</keyword>
<gene>
    <name evidence="7" type="ORF">ACFO0N_16960</name>
</gene>
<dbReference type="PANTHER" id="PTHR42973">
    <property type="entry name" value="BINDING OXIDOREDUCTASE, PUTATIVE (AFU_ORTHOLOGUE AFUA_1G17690)-RELATED"/>
    <property type="match status" value="1"/>
</dbReference>
<evidence type="ECO:0000256" key="4">
    <source>
        <dbReference type="ARBA" id="ARBA00022827"/>
    </source>
</evidence>
<dbReference type="PROSITE" id="PS00862">
    <property type="entry name" value="OX2_COVAL_FAD"/>
    <property type="match status" value="1"/>
</dbReference>
<dbReference type="InterPro" id="IPR016166">
    <property type="entry name" value="FAD-bd_PCMH"/>
</dbReference>
<keyword evidence="5" id="KW-0560">Oxidoreductase</keyword>
<dbReference type="InterPro" id="IPR016167">
    <property type="entry name" value="FAD-bd_PCMH_sub1"/>
</dbReference>
<proteinExistence type="inferred from homology"/>
<dbReference type="AlphaFoldDB" id="A0ABD5PFE9"/>
<dbReference type="Gene3D" id="3.30.465.10">
    <property type="match status" value="1"/>
</dbReference>
<comment type="cofactor">
    <cofactor evidence="1">
        <name>FAD</name>
        <dbReference type="ChEBI" id="CHEBI:57692"/>
    </cofactor>
</comment>
<dbReference type="RefSeq" id="WP_267621560.1">
    <property type="nucleotide sequence ID" value="NZ_JAODIW010000006.1"/>
</dbReference>
<keyword evidence="8" id="KW-1185">Reference proteome</keyword>
<name>A0ABD5PFE9_9EURY</name>
<comment type="caution">
    <text evidence="7">The sequence shown here is derived from an EMBL/GenBank/DDBJ whole genome shotgun (WGS) entry which is preliminary data.</text>
</comment>
<evidence type="ECO:0000256" key="1">
    <source>
        <dbReference type="ARBA" id="ARBA00001974"/>
    </source>
</evidence>
<dbReference type="InterPro" id="IPR016169">
    <property type="entry name" value="FAD-bd_PCMH_sub2"/>
</dbReference>
<evidence type="ECO:0000256" key="5">
    <source>
        <dbReference type="ARBA" id="ARBA00023002"/>
    </source>
</evidence>
<dbReference type="Pfam" id="PF01565">
    <property type="entry name" value="FAD_binding_4"/>
    <property type="match status" value="1"/>
</dbReference>
<dbReference type="Proteomes" id="UP001595921">
    <property type="component" value="Unassembled WGS sequence"/>
</dbReference>
<sequence>MPPELDAPDATRPTRRLSDLDLVALRERFRGDVLTPEDPDYHDARALWNGLIDRYPTAVVRPTGTADVVAAVRFARERDLPIAVRGGGHNVAGSALVDDGLCLDLSAMNAVSVDPDARRALVGGGATIGDVDHETQLHGLAAPLGVVSATGVAGLTLNGGLGHVRRRYGLSLDNVRSFEVVTADGEVLTASNDDHEELFWALRGGGGNFGVVTRFEYDLHAVGPEVFGLFVWYHADDARTVLRGVDDWAPEATRDASVLPFLATVPELGEFPESTWGQPAVAVLGCHVGGTAAAEAEFERLRDLAEPVVDLSGPLPYVELQSMLDADYPDGLRYYWKALYVDELTAEVVDLLVRYGRSRPSALSTVDLWHLGGAIDDTPPDGTAFRHRGHPYLVTFEANWEESTDDDANVAWAREGIEELRSLPAVSGAYGNFPGFGEDPVRSLFGRNYDRLARVKAEYDPENVFRSNLNVEPAADDATPAP</sequence>
<dbReference type="Pfam" id="PF08031">
    <property type="entry name" value="BBE"/>
    <property type="match status" value="1"/>
</dbReference>
<evidence type="ECO:0000256" key="3">
    <source>
        <dbReference type="ARBA" id="ARBA00022630"/>
    </source>
</evidence>
<dbReference type="InterPro" id="IPR006094">
    <property type="entry name" value="Oxid_FAD_bind_N"/>
</dbReference>
<protein>
    <submittedName>
        <fullName evidence="7">FAD-binding oxidoreductase</fullName>
    </submittedName>
</protein>
<dbReference type="InterPro" id="IPR036318">
    <property type="entry name" value="FAD-bd_PCMH-like_sf"/>
</dbReference>
<comment type="similarity">
    <text evidence="2">Belongs to the oxygen-dependent FAD-linked oxidoreductase family.</text>
</comment>
<dbReference type="Gene3D" id="3.40.462.20">
    <property type="match status" value="1"/>
</dbReference>
<dbReference type="Gene3D" id="3.30.43.10">
    <property type="entry name" value="Uridine Diphospho-n-acetylenolpyruvylglucosamine Reductase, domain 2"/>
    <property type="match status" value="1"/>
</dbReference>
<accession>A0ABD5PFE9</accession>